<dbReference type="AlphaFoldDB" id="A0AB39WUV0"/>
<protein>
    <submittedName>
        <fullName evidence="4">Cupin domain-containing protein</fullName>
    </submittedName>
</protein>
<keyword evidence="2" id="KW-0732">Signal</keyword>
<name>A0AB39WUV0_9PSED</name>
<organism evidence="4">
    <name type="scientific">Pseudomonas sp. WC2401</name>
    <dbReference type="NCBI Taxonomy" id="3234143"/>
    <lineage>
        <taxon>Bacteria</taxon>
        <taxon>Pseudomonadati</taxon>
        <taxon>Pseudomonadota</taxon>
        <taxon>Gammaproteobacteria</taxon>
        <taxon>Pseudomonadales</taxon>
        <taxon>Pseudomonadaceae</taxon>
        <taxon>Pseudomonas</taxon>
    </lineage>
</organism>
<dbReference type="CDD" id="cd07009">
    <property type="entry name" value="cupin_BLL0285-like"/>
    <property type="match status" value="1"/>
</dbReference>
<evidence type="ECO:0000256" key="2">
    <source>
        <dbReference type="SAM" id="SignalP"/>
    </source>
</evidence>
<dbReference type="InterPro" id="IPR014710">
    <property type="entry name" value="RmlC-like_jellyroll"/>
</dbReference>
<feature type="signal peptide" evidence="2">
    <location>
        <begin position="1"/>
        <end position="36"/>
    </location>
</feature>
<proteinExistence type="predicted"/>
<accession>A0AB39WUV0</accession>
<dbReference type="Pfam" id="PF07883">
    <property type="entry name" value="Cupin_2"/>
    <property type="match status" value="1"/>
</dbReference>
<evidence type="ECO:0000259" key="3">
    <source>
        <dbReference type="Pfam" id="PF07883"/>
    </source>
</evidence>
<dbReference type="EMBL" id="CP165623">
    <property type="protein sequence ID" value="XDV05294.1"/>
    <property type="molecule type" value="Genomic_DNA"/>
</dbReference>
<dbReference type="GO" id="GO:0003677">
    <property type="term" value="F:DNA binding"/>
    <property type="evidence" value="ECO:0007669"/>
    <property type="project" value="UniProtKB-KW"/>
</dbReference>
<feature type="chain" id="PRO_5044272668" evidence="2">
    <location>
        <begin position="37"/>
        <end position="169"/>
    </location>
</feature>
<dbReference type="InterPro" id="IPR037923">
    <property type="entry name" value="HTH-like"/>
</dbReference>
<dbReference type="Gene3D" id="2.60.120.10">
    <property type="entry name" value="Jelly Rolls"/>
    <property type="match status" value="1"/>
</dbReference>
<sequence length="169" mass="18485">MHQHTRVPQRTAIHRLSLRTAGVVAISLATFGGAQAATADTIKAYKLCTGADNASHVLHGTIDQNMRNDVTSIHFKQSPAHASYDWHNDPEPQYVITLSGTLAFATRNGETFTLHPGEVLIAEDNTGTGHRWNMVDDQPWRRGYVVLKPDAKDSFIPDDPIAAKVCNGS</sequence>
<reference evidence="4" key="1">
    <citation type="submission" date="2024-07" db="EMBL/GenBank/DDBJ databases">
        <authorList>
            <person name="Biller S.J."/>
        </authorList>
    </citation>
    <scope>NUCLEOTIDE SEQUENCE</scope>
    <source>
        <strain evidence="4">WC2401</strain>
    </source>
</reference>
<dbReference type="RefSeq" id="WP_324708648.1">
    <property type="nucleotide sequence ID" value="NZ_CP165623.1"/>
</dbReference>
<keyword evidence="1" id="KW-0238">DNA-binding</keyword>
<evidence type="ECO:0000313" key="4">
    <source>
        <dbReference type="EMBL" id="XDV05294.1"/>
    </source>
</evidence>
<gene>
    <name evidence="4" type="ORF">AB3G35_19830</name>
</gene>
<evidence type="ECO:0000256" key="1">
    <source>
        <dbReference type="ARBA" id="ARBA00023125"/>
    </source>
</evidence>
<dbReference type="SUPFAM" id="SSF51215">
    <property type="entry name" value="Regulatory protein AraC"/>
    <property type="match status" value="1"/>
</dbReference>
<feature type="domain" description="Cupin type-2" evidence="3">
    <location>
        <begin position="81"/>
        <end position="139"/>
    </location>
</feature>
<dbReference type="InterPro" id="IPR013096">
    <property type="entry name" value="Cupin_2"/>
</dbReference>